<reference evidence="12 13" key="1">
    <citation type="journal article" date="1998" name="Science">
        <title>Genome sequence of the nematode C. elegans: a platform for investigating biology.</title>
        <authorList>
            <consortium name="The C. elegans sequencing consortium"/>
            <person name="Sulson J.E."/>
            <person name="Waterston R."/>
        </authorList>
    </citation>
    <scope>NUCLEOTIDE SEQUENCE [LARGE SCALE GENOMIC DNA]</scope>
    <source>
        <strain evidence="12 13">Bristol N2</strain>
    </source>
</reference>
<dbReference type="Reactome" id="R-CEL-8856828">
    <property type="pathway name" value="Clathrin-mediated endocytosis"/>
</dbReference>
<dbReference type="GO" id="GO:0010008">
    <property type="term" value="C:endosome membrane"/>
    <property type="evidence" value="ECO:0000314"/>
    <property type="project" value="WormBase"/>
</dbReference>
<dbReference type="PANTHER" id="PTHR46275:SF1">
    <property type="entry name" value="HEPATOCYTE GROWTH FACTOR-REGULATED TYROSINE KINASE SUBSTRATE"/>
    <property type="match status" value="1"/>
</dbReference>
<dbReference type="KEGG" id="cel:CELE_C07G1.5"/>
<dbReference type="InterPro" id="IPR011011">
    <property type="entry name" value="Znf_FYVE_PHD"/>
</dbReference>
<dbReference type="PIR" id="T15447">
    <property type="entry name" value="T15447"/>
</dbReference>
<dbReference type="Gene3D" id="3.30.40.10">
    <property type="entry name" value="Zinc/RING finger domain, C3HC4 (zinc finger)"/>
    <property type="match status" value="1"/>
</dbReference>
<dbReference type="InterPro" id="IPR017455">
    <property type="entry name" value="Znf_FYVE-rel"/>
</dbReference>
<feature type="compositionally biased region" description="Low complexity" evidence="9">
    <location>
        <begin position="569"/>
        <end position="582"/>
    </location>
</feature>
<dbReference type="GO" id="GO:0005769">
    <property type="term" value="C:early endosome"/>
    <property type="evidence" value="ECO:0000314"/>
    <property type="project" value="WormBase"/>
</dbReference>
<dbReference type="RefSeq" id="NP_501375.2">
    <property type="nucleotide sequence ID" value="NM_068974.6"/>
</dbReference>
<dbReference type="PhylomeDB" id="Q17796"/>
<evidence type="ECO:0000256" key="5">
    <source>
        <dbReference type="ARBA" id="ARBA00022723"/>
    </source>
</evidence>
<feature type="region of interest" description="Disordered" evidence="9">
    <location>
        <begin position="483"/>
        <end position="505"/>
    </location>
</feature>
<dbReference type="Reactome" id="R-CEL-432720">
    <property type="pathway name" value="Lysosome Vesicle Biogenesis"/>
</dbReference>
<dbReference type="PROSITE" id="PS50179">
    <property type="entry name" value="VHS"/>
    <property type="match status" value="1"/>
</dbReference>
<dbReference type="GO" id="GO:0032456">
    <property type="term" value="P:endocytic recycling"/>
    <property type="evidence" value="ECO:0000318"/>
    <property type="project" value="GO_Central"/>
</dbReference>
<feature type="compositionally biased region" description="Pro residues" evidence="9">
    <location>
        <begin position="559"/>
        <end position="568"/>
    </location>
</feature>
<dbReference type="HOGENOM" id="CLU_013062_0_0_1"/>
<accession>Q17796</accession>
<keyword evidence="7" id="KW-0862">Zinc</keyword>
<dbReference type="GO" id="GO:0097499">
    <property type="term" value="P:protein localization to non-motile cilium"/>
    <property type="evidence" value="ECO:0000315"/>
    <property type="project" value="WormBase"/>
</dbReference>
<dbReference type="Pfam" id="PF12210">
    <property type="entry name" value="Hrs_helical"/>
    <property type="match status" value="1"/>
</dbReference>
<sequence>MATKFQRVLDQATDSTLVEPNWEGIILCTDMIRSGEVPAKPSLQAIRKRMQHENPHVVNHTLLVLDACVKNCGHKVHAEVATREFMEDFKNLVTENKYDEVKNKSLEMLQCWATAFANKPEYKMVVDTHNLMKLAGFDFPSLKEADAMFMAQVAPEWADGPECYRCRSVFSVFTRKHHCRACGQIFCDKCSSRELALPQFGIEKEVRVCETCYEKKVAEVKERYPAVKKQLDAAHGRKGDSEADKAAKEKLLREKEEEDLALAIAISQSEAEAKEKEKQNNLYSMYNGIKPEVDGYKGAAEPVTAPPPDDSSSDPLARYLNRDYWQQKKEGKVEDWSSRSSALSATAPPPSEPSIAPSICSTLMGPDDNSLNADIAAMSLGGTNGLNGTVSDDAKLQADDTMKWCQSIREQVSVMDNRIRSNLARGRPVFNDSAIQDLFTKLTELHSHVLSRMHTLDEQRGYYESLQDHLANIGEARQAIDEMREEHERKRQERMAEEQRLRQAQMQQTLEMMRMKKHAMLMEQREQALQRFQQQQQEMAMRRHQQQAYYNPQQMGYGAPPPSGPQQPPQQSYYGYQQGPQSQAPPPSSQYQQSHASTQQQQQQYYQHYQANQTVTQPVQQAQQQYQQQYQGYYQQQQPYQQQAGYQNPQQHQNYQNGTTNENGQYQQQQSSEVKQEHQNHGYQQQQAQHPPASVASNGHNGYGNVDQNAHHHQQQQPQIAEQPLISFD</sequence>
<dbReference type="GeneID" id="177617"/>
<dbReference type="Gene3D" id="1.25.40.90">
    <property type="match status" value="1"/>
</dbReference>
<dbReference type="Pfam" id="PF00790">
    <property type="entry name" value="VHS"/>
    <property type="match status" value="1"/>
</dbReference>
<dbReference type="InterPro" id="IPR008942">
    <property type="entry name" value="ENTH_VHS"/>
</dbReference>
<dbReference type="OrthoDB" id="957735at2759"/>
<dbReference type="WormBase" id="C07G1.5">
    <property type="protein sequence ID" value="CE32574"/>
    <property type="gene ID" value="WBGene00004101"/>
    <property type="gene designation" value="hgrs-1"/>
</dbReference>
<dbReference type="Pfam" id="PF01363">
    <property type="entry name" value="FYVE"/>
    <property type="match status" value="1"/>
</dbReference>
<feature type="compositionally biased region" description="Basic and acidic residues" evidence="9">
    <location>
        <begin position="483"/>
        <end position="501"/>
    </location>
</feature>
<evidence type="ECO:0000256" key="4">
    <source>
        <dbReference type="ARBA" id="ARBA00022553"/>
    </source>
</evidence>
<feature type="compositionally biased region" description="Low complexity" evidence="9">
    <location>
        <begin position="640"/>
        <end position="673"/>
    </location>
</feature>
<evidence type="ECO:0000256" key="3">
    <source>
        <dbReference type="ARBA" id="ARBA00022490"/>
    </source>
</evidence>
<dbReference type="PROSITE" id="PS50330">
    <property type="entry name" value="UIM"/>
    <property type="match status" value="1"/>
</dbReference>
<dbReference type="AlphaFoldDB" id="Q17796"/>
<feature type="domain" description="VHS" evidence="11">
    <location>
        <begin position="12"/>
        <end position="140"/>
    </location>
</feature>
<dbReference type="GO" id="GO:0031623">
    <property type="term" value="P:receptor internalization"/>
    <property type="evidence" value="ECO:0000318"/>
    <property type="project" value="GO_Central"/>
</dbReference>
<dbReference type="PIRSF" id="PIRSF036956">
    <property type="entry name" value="Hrs_Vps27"/>
    <property type="match status" value="1"/>
</dbReference>
<dbReference type="DIP" id="DIP-24324N"/>
<dbReference type="PANTHER" id="PTHR46275">
    <property type="entry name" value="HEPATOCYTE GROWTH FACTOR-REGULATED TYROSINE KINASE SUBSTRATE"/>
    <property type="match status" value="1"/>
</dbReference>
<dbReference type="Reactome" id="R-CEL-182971">
    <property type="pathway name" value="EGFR downregulation"/>
</dbReference>
<keyword evidence="12" id="KW-0808">Transferase</keyword>
<organism evidence="12 13">
    <name type="scientific">Caenorhabditis elegans</name>
    <dbReference type="NCBI Taxonomy" id="6239"/>
    <lineage>
        <taxon>Eukaryota</taxon>
        <taxon>Metazoa</taxon>
        <taxon>Ecdysozoa</taxon>
        <taxon>Nematoda</taxon>
        <taxon>Chromadorea</taxon>
        <taxon>Rhabditida</taxon>
        <taxon>Rhabditina</taxon>
        <taxon>Rhabditomorpha</taxon>
        <taxon>Rhabditoidea</taxon>
        <taxon>Rhabditidae</taxon>
        <taxon>Peloderinae</taxon>
        <taxon>Caenorhabditis</taxon>
    </lineage>
</organism>
<dbReference type="InterPro" id="IPR002014">
    <property type="entry name" value="VHS_dom"/>
</dbReference>
<proteinExistence type="evidence at protein level"/>
<dbReference type="GO" id="GO:0043130">
    <property type="term" value="F:ubiquitin binding"/>
    <property type="evidence" value="ECO:0000314"/>
    <property type="project" value="WormBase"/>
</dbReference>
<dbReference type="InterPro" id="IPR003903">
    <property type="entry name" value="UIM_dom"/>
</dbReference>
<dbReference type="InParanoid" id="Q17796"/>
<dbReference type="PeptideAtlas" id="Q17796"/>
<dbReference type="eggNOG" id="KOG1818">
    <property type="taxonomic scope" value="Eukaryota"/>
</dbReference>
<evidence type="ECO:0000256" key="1">
    <source>
        <dbReference type="ARBA" id="ARBA00004496"/>
    </source>
</evidence>
<dbReference type="IntAct" id="Q17796">
    <property type="interactions" value="11"/>
</dbReference>
<keyword evidence="5" id="KW-0479">Metal-binding</keyword>
<dbReference type="SUPFAM" id="SSF48464">
    <property type="entry name" value="ENTH/VHS domain"/>
    <property type="match status" value="1"/>
</dbReference>
<dbReference type="GO" id="GO:0016301">
    <property type="term" value="F:kinase activity"/>
    <property type="evidence" value="ECO:0007669"/>
    <property type="project" value="UniProtKB-KW"/>
</dbReference>
<protein>
    <recommendedName>
        <fullName evidence="2">Hepatocyte growth factor-regulated tyrosine kinase substrate</fullName>
    </recommendedName>
</protein>
<evidence type="ECO:0000256" key="6">
    <source>
        <dbReference type="ARBA" id="ARBA00022771"/>
    </source>
</evidence>
<dbReference type="PROSITE" id="PS50178">
    <property type="entry name" value="ZF_FYVE"/>
    <property type="match status" value="1"/>
</dbReference>
<name>Q17796_CAEEL</name>
<dbReference type="CDD" id="cd21387">
    <property type="entry name" value="GAT_Hrs"/>
    <property type="match status" value="1"/>
</dbReference>
<keyword evidence="4" id="KW-0597">Phosphoprotein</keyword>
<dbReference type="SMART" id="SM00288">
    <property type="entry name" value="VHS"/>
    <property type="match status" value="1"/>
</dbReference>
<evidence type="ECO:0000313" key="13">
    <source>
        <dbReference type="Proteomes" id="UP000001940"/>
    </source>
</evidence>
<feature type="compositionally biased region" description="Low complexity" evidence="9">
    <location>
        <begin position="529"/>
        <end position="539"/>
    </location>
</feature>
<evidence type="ECO:0007829" key="15">
    <source>
        <dbReference type="PeptideAtlas" id="Q17796"/>
    </source>
</evidence>
<dbReference type="Reactome" id="R-CEL-917729">
    <property type="pathway name" value="Endosomal Sorting Complex Required For Transport (ESCRT)"/>
</dbReference>
<feature type="compositionally biased region" description="Low complexity" evidence="9">
    <location>
        <begin position="589"/>
        <end position="604"/>
    </location>
</feature>
<gene>
    <name evidence="12 14" type="primary">hgrs-1</name>
    <name evidence="14" type="ORF">C07G1.5</name>
    <name evidence="12" type="ORF">CELE_C07G1.5</name>
</gene>
<dbReference type="InterPro" id="IPR013083">
    <property type="entry name" value="Znf_RING/FYVE/PHD"/>
</dbReference>
<feature type="compositionally biased region" description="Low complexity" evidence="9">
    <location>
        <begin position="681"/>
        <end position="690"/>
    </location>
</feature>
<dbReference type="Gene3D" id="1.20.5.1940">
    <property type="match status" value="1"/>
</dbReference>
<dbReference type="GO" id="GO:0033565">
    <property type="term" value="C:ESCRT-0 complex"/>
    <property type="evidence" value="ECO:0000353"/>
    <property type="project" value="WormBase"/>
</dbReference>
<comment type="subcellular location">
    <subcellularLocation>
        <location evidence="1">Cytoplasm</location>
    </subcellularLocation>
</comment>
<dbReference type="AGR" id="WB:WBGene00004101"/>
<dbReference type="CTD" id="177617"/>
<evidence type="ECO:0000256" key="8">
    <source>
        <dbReference type="PROSITE-ProRule" id="PRU00091"/>
    </source>
</evidence>
<dbReference type="Reactome" id="R-CEL-6807004">
    <property type="pathway name" value="Negative regulation of MET activity"/>
</dbReference>
<dbReference type="FunCoup" id="Q17796">
    <property type="interactions" value="2486"/>
</dbReference>
<dbReference type="PaxDb" id="6239-C07G1.5.1"/>
<keyword evidence="13" id="KW-1185">Reference proteome</keyword>
<feature type="domain" description="FYVE-type" evidence="10">
    <location>
        <begin position="157"/>
        <end position="217"/>
    </location>
</feature>
<dbReference type="Bgee" id="WBGene00004101">
    <property type="expression patterns" value="Expressed in pharyngeal muscle cell (C elegans) and 4 other cell types or tissues"/>
</dbReference>
<dbReference type="Reactome" id="R-CEL-9013420">
    <property type="pathway name" value="RHOU GTPase cycle"/>
</dbReference>
<feature type="region of interest" description="Disordered" evidence="9">
    <location>
        <begin position="330"/>
        <end position="357"/>
    </location>
</feature>
<dbReference type="GO" id="GO:0032266">
    <property type="term" value="F:phosphatidylinositol-3-phosphate binding"/>
    <property type="evidence" value="ECO:0000250"/>
    <property type="project" value="WormBase"/>
</dbReference>
<evidence type="ECO:0000313" key="14">
    <source>
        <dbReference type="WormBase" id="C07G1.5"/>
    </source>
</evidence>
<feature type="region of interest" description="Disordered" evidence="9">
    <location>
        <begin position="297"/>
        <end position="316"/>
    </location>
</feature>
<dbReference type="GO" id="GO:0008270">
    <property type="term" value="F:zinc ion binding"/>
    <property type="evidence" value="ECO:0007669"/>
    <property type="project" value="UniProtKB-KW"/>
</dbReference>
<keyword evidence="3" id="KW-0963">Cytoplasm</keyword>
<evidence type="ECO:0000256" key="7">
    <source>
        <dbReference type="ARBA" id="ARBA00022833"/>
    </source>
</evidence>
<keyword evidence="6 8" id="KW-0863">Zinc-finger</keyword>
<dbReference type="InterPro" id="IPR017073">
    <property type="entry name" value="HGS/VPS27"/>
</dbReference>
<dbReference type="UCSC" id="C07G1.5.1">
    <property type="organism name" value="c. elegans"/>
</dbReference>
<feature type="region of interest" description="Disordered" evidence="9">
    <location>
        <begin position="527"/>
        <end position="546"/>
    </location>
</feature>
<evidence type="ECO:0000313" key="12">
    <source>
        <dbReference type="EMBL" id="CCD61398.1"/>
    </source>
</evidence>
<dbReference type="InterPro" id="IPR024641">
    <property type="entry name" value="HRS_helical"/>
</dbReference>
<feature type="region of interest" description="Disordered" evidence="9">
    <location>
        <begin position="552"/>
        <end position="604"/>
    </location>
</feature>
<dbReference type="EMBL" id="BX284604">
    <property type="protein sequence ID" value="CCD61398.1"/>
    <property type="molecule type" value="Genomic_DNA"/>
</dbReference>
<dbReference type="CDD" id="cd15720">
    <property type="entry name" value="FYVE_Hrs"/>
    <property type="match status" value="1"/>
</dbReference>
<dbReference type="Reactome" id="R-CEL-8856825">
    <property type="pathway name" value="Cargo recognition for clathrin-mediated endocytosis"/>
</dbReference>
<dbReference type="STRING" id="6239.C07G1.5.2"/>
<dbReference type="Proteomes" id="UP000001940">
    <property type="component" value="Chromosome IV"/>
</dbReference>
<dbReference type="OMA" id="DQQCSAK"/>
<dbReference type="InterPro" id="IPR000306">
    <property type="entry name" value="Znf_FYVE"/>
</dbReference>
<evidence type="ECO:0000256" key="2">
    <source>
        <dbReference type="ARBA" id="ARBA00015450"/>
    </source>
</evidence>
<feature type="region of interest" description="Disordered" evidence="9">
    <location>
        <begin position="640"/>
        <end position="729"/>
    </location>
</feature>
<dbReference type="SMR" id="Q17796"/>
<dbReference type="SUPFAM" id="SSF57903">
    <property type="entry name" value="FYVE/PHD zinc finger"/>
    <property type="match status" value="1"/>
</dbReference>
<dbReference type="SMART" id="SM00064">
    <property type="entry name" value="FYVE"/>
    <property type="match status" value="1"/>
</dbReference>
<dbReference type="CDD" id="cd03569">
    <property type="entry name" value="VHS_Hrs"/>
    <property type="match status" value="1"/>
</dbReference>
<evidence type="ECO:0000259" key="10">
    <source>
        <dbReference type="PROSITE" id="PS50178"/>
    </source>
</evidence>
<evidence type="ECO:0000256" key="9">
    <source>
        <dbReference type="SAM" id="MobiDB-lite"/>
    </source>
</evidence>
<evidence type="ECO:0000259" key="11">
    <source>
        <dbReference type="PROSITE" id="PS50179"/>
    </source>
</evidence>
<keyword evidence="15" id="KW-1267">Proteomics identification</keyword>
<dbReference type="Reactome" id="R-CEL-9706019">
    <property type="pathway name" value="RHOBTB3 ATPase cycle"/>
</dbReference>
<keyword evidence="12" id="KW-0418">Kinase</keyword>